<feature type="transmembrane region" description="Helical" evidence="1">
    <location>
        <begin position="85"/>
        <end position="103"/>
    </location>
</feature>
<evidence type="ECO:0008006" key="9">
    <source>
        <dbReference type="Google" id="ProtNLM"/>
    </source>
</evidence>
<evidence type="ECO:0000313" key="7">
    <source>
        <dbReference type="EMBL" id="CAF4409307.1"/>
    </source>
</evidence>
<reference evidence="2" key="1">
    <citation type="submission" date="2021-02" db="EMBL/GenBank/DDBJ databases">
        <authorList>
            <person name="Nowell W R."/>
        </authorList>
    </citation>
    <scope>NUCLEOTIDE SEQUENCE</scope>
</reference>
<dbReference type="Proteomes" id="UP000681967">
    <property type="component" value="Unassembled WGS sequence"/>
</dbReference>
<dbReference type="EMBL" id="CAJOBH010005750">
    <property type="protein sequence ID" value="CAF4034516.1"/>
    <property type="molecule type" value="Genomic_DNA"/>
</dbReference>
<accession>A0A814MGJ1</accession>
<evidence type="ECO:0000313" key="5">
    <source>
        <dbReference type="EMBL" id="CAF4119048.1"/>
    </source>
</evidence>
<keyword evidence="1" id="KW-0472">Membrane</keyword>
<comment type="caution">
    <text evidence="2">The sequence shown here is derived from an EMBL/GenBank/DDBJ whole genome shotgun (WGS) entry which is preliminary data.</text>
</comment>
<dbReference type="EMBL" id="CAJOBF010006048">
    <property type="protein sequence ID" value="CAF4194939.1"/>
    <property type="molecule type" value="Genomic_DNA"/>
</dbReference>
<evidence type="ECO:0000313" key="3">
    <source>
        <dbReference type="EMBL" id="CAF2123929.1"/>
    </source>
</evidence>
<organism evidence="2 8">
    <name type="scientific">Rotaria magnacalcarata</name>
    <dbReference type="NCBI Taxonomy" id="392030"/>
    <lineage>
        <taxon>Eukaryota</taxon>
        <taxon>Metazoa</taxon>
        <taxon>Spiralia</taxon>
        <taxon>Gnathifera</taxon>
        <taxon>Rotifera</taxon>
        <taxon>Eurotatoria</taxon>
        <taxon>Bdelloidea</taxon>
        <taxon>Philodinida</taxon>
        <taxon>Philodinidae</taxon>
        <taxon>Rotaria</taxon>
    </lineage>
</organism>
<name>A0A814MGJ1_9BILA</name>
<proteinExistence type="predicted"/>
<evidence type="ECO:0000313" key="6">
    <source>
        <dbReference type="EMBL" id="CAF4194939.1"/>
    </source>
</evidence>
<dbReference type="EMBL" id="CAJNOV010001723">
    <property type="protein sequence ID" value="CAF1076218.1"/>
    <property type="molecule type" value="Genomic_DNA"/>
</dbReference>
<dbReference type="EMBL" id="CAJOBJ010058873">
    <property type="protein sequence ID" value="CAF4409307.1"/>
    <property type="molecule type" value="Genomic_DNA"/>
</dbReference>
<dbReference type="Proteomes" id="UP000681720">
    <property type="component" value="Unassembled WGS sequence"/>
</dbReference>
<feature type="transmembrane region" description="Helical" evidence="1">
    <location>
        <begin position="30"/>
        <end position="47"/>
    </location>
</feature>
<keyword evidence="1" id="KW-1133">Transmembrane helix</keyword>
<evidence type="ECO:0000313" key="4">
    <source>
        <dbReference type="EMBL" id="CAF4034516.1"/>
    </source>
</evidence>
<dbReference type="AlphaFoldDB" id="A0A814MGJ1"/>
<dbReference type="Proteomes" id="UP000663842">
    <property type="component" value="Unassembled WGS sequence"/>
</dbReference>
<keyword evidence="1" id="KW-0812">Transmembrane</keyword>
<evidence type="ECO:0000256" key="1">
    <source>
        <dbReference type="SAM" id="Phobius"/>
    </source>
</evidence>
<evidence type="ECO:0000313" key="8">
    <source>
        <dbReference type="Proteomes" id="UP000663855"/>
    </source>
</evidence>
<dbReference type="Proteomes" id="UP000663855">
    <property type="component" value="Unassembled WGS sequence"/>
</dbReference>
<sequence>MMEQKLSSDYVFNRTFKFNKSRRIQIIKNFMYLLGLLDFLLHYAILVEMDLFKQIYLSFTQISDSYSTAIPVCELPIKQYLPFSLSQMSLYIFCLVILSLLLLTESIRKSSSELYCFYTIIKCILSITSFILCIIYSIAHQNKSFILSSLILPHSQNETNSISITIDACLIYTREKIAINILAISNLFICFMSMECSKVFSLLIK</sequence>
<gene>
    <name evidence="4" type="ORF">BYL167_LOCUS15523</name>
    <name evidence="2" type="ORF">CJN711_LOCUS5971</name>
    <name evidence="7" type="ORF">GIL414_LOCUS30537</name>
    <name evidence="5" type="ORF">SMN809_LOCUS18189</name>
    <name evidence="6" type="ORF">UXM345_LOCUS27659</name>
    <name evidence="3" type="ORF">XDN619_LOCUS23329</name>
</gene>
<dbReference type="EMBL" id="CAJOBI010008670">
    <property type="protein sequence ID" value="CAF4119048.1"/>
    <property type="molecule type" value="Genomic_DNA"/>
</dbReference>
<dbReference type="Proteomes" id="UP000676336">
    <property type="component" value="Unassembled WGS sequence"/>
</dbReference>
<protein>
    <recommendedName>
        <fullName evidence="9">Transmembrane protein</fullName>
    </recommendedName>
</protein>
<dbReference type="EMBL" id="CAJNRG010010588">
    <property type="protein sequence ID" value="CAF2123929.1"/>
    <property type="molecule type" value="Genomic_DNA"/>
</dbReference>
<evidence type="ECO:0000313" key="2">
    <source>
        <dbReference type="EMBL" id="CAF1076218.1"/>
    </source>
</evidence>
<dbReference type="Proteomes" id="UP000663887">
    <property type="component" value="Unassembled WGS sequence"/>
</dbReference>
<feature type="transmembrane region" description="Helical" evidence="1">
    <location>
        <begin position="115"/>
        <end position="139"/>
    </location>
</feature>